<keyword evidence="5 8" id="KW-1133">Transmembrane helix</keyword>
<comment type="similarity">
    <text evidence="2">Belongs to the FliP/MopC/SpaP family.</text>
</comment>
<keyword evidence="6 8" id="KW-0472">Membrane</keyword>
<feature type="compositionally biased region" description="Basic and acidic residues" evidence="7">
    <location>
        <begin position="96"/>
        <end position="115"/>
    </location>
</feature>
<feature type="transmembrane region" description="Helical" evidence="8">
    <location>
        <begin position="12"/>
        <end position="41"/>
    </location>
</feature>
<evidence type="ECO:0000256" key="8">
    <source>
        <dbReference type="SAM" id="Phobius"/>
    </source>
</evidence>
<dbReference type="Pfam" id="PF00813">
    <property type="entry name" value="FliP"/>
    <property type="match status" value="2"/>
</dbReference>
<dbReference type="Proteomes" id="UP001156873">
    <property type="component" value="Unassembled WGS sequence"/>
</dbReference>
<dbReference type="PROSITE" id="PS01061">
    <property type="entry name" value="FLIP_2"/>
    <property type="match status" value="1"/>
</dbReference>
<dbReference type="PRINTS" id="PR01302">
    <property type="entry name" value="TYPE3IMPPROT"/>
</dbReference>
<feature type="transmembrane region" description="Helical" evidence="8">
    <location>
        <begin position="277"/>
        <end position="303"/>
    </location>
</feature>
<evidence type="ECO:0000256" key="3">
    <source>
        <dbReference type="ARBA" id="ARBA00022475"/>
    </source>
</evidence>
<dbReference type="PANTHER" id="PTHR30587:SF2">
    <property type="entry name" value="SURFACE PRESENTATION OF ANTIGENS PROTEIN SPAP"/>
    <property type="match status" value="1"/>
</dbReference>
<sequence length="339" mass="35661">MDLSSYSPALVLVVIVALALAPFVAVMVTSFTKIVVVLSLLRNALGLQQVPPNVVINGLAIVLSIYVMYPVILQTYEAVTAHQQGRPVPAEVQAQVDRREREQAARMRAQAERAAQRAQPSGAPGAPAAPAGPLAQDAEPPPASPAAADALQAESEAETARAASEPGPLFRNVTTDASAAGAADGAQAEIVVPAPAQSTPAVAAGTDGARLLAMFEAGKEPLRTFLIQHSNDAERGFFLRSARSLLPESRRNDLSVDDFIVVVPAFTVSELTAAFQIGFLIFLPFLIIDLVVANILLALGMMMMSPTTVSLPFKLLLFVLIDGWAKLVHGLVLTYTPGG</sequence>
<proteinExistence type="inferred from homology"/>
<keyword evidence="4 8" id="KW-0812">Transmembrane</keyword>
<evidence type="ECO:0000256" key="6">
    <source>
        <dbReference type="ARBA" id="ARBA00023136"/>
    </source>
</evidence>
<evidence type="ECO:0000313" key="9">
    <source>
        <dbReference type="EMBL" id="MDH5834455.1"/>
    </source>
</evidence>
<evidence type="ECO:0000256" key="2">
    <source>
        <dbReference type="ARBA" id="ARBA00006257"/>
    </source>
</evidence>
<comment type="subcellular location">
    <subcellularLocation>
        <location evidence="1">Cell membrane</location>
        <topology evidence="1">Multi-pass membrane protein</topology>
    </subcellularLocation>
</comment>
<organism evidence="9 10">
    <name type="scientific">Luteimonas kalidii</name>
    <dbReference type="NCBI Taxonomy" id="3042025"/>
    <lineage>
        <taxon>Bacteria</taxon>
        <taxon>Pseudomonadati</taxon>
        <taxon>Pseudomonadota</taxon>
        <taxon>Gammaproteobacteria</taxon>
        <taxon>Lysobacterales</taxon>
        <taxon>Lysobacteraceae</taxon>
        <taxon>Luteimonas</taxon>
    </lineage>
</organism>
<dbReference type="PANTHER" id="PTHR30587">
    <property type="entry name" value="FLAGELLAR BIOSYNTHETIC PROTEIN FLIP"/>
    <property type="match status" value="1"/>
</dbReference>
<evidence type="ECO:0000256" key="1">
    <source>
        <dbReference type="ARBA" id="ARBA00004651"/>
    </source>
</evidence>
<comment type="caution">
    <text evidence="9">The sequence shown here is derived from an EMBL/GenBank/DDBJ whole genome shotgun (WGS) entry which is preliminary data.</text>
</comment>
<feature type="compositionally biased region" description="Low complexity" evidence="7">
    <location>
        <begin position="116"/>
        <end position="138"/>
    </location>
</feature>
<keyword evidence="10" id="KW-1185">Reference proteome</keyword>
<gene>
    <name evidence="9" type="ORF">QFW81_11045</name>
</gene>
<evidence type="ECO:0000313" key="10">
    <source>
        <dbReference type="Proteomes" id="UP001156873"/>
    </source>
</evidence>
<reference evidence="9 10" key="1">
    <citation type="submission" date="2023-04" db="EMBL/GenBank/DDBJ databases">
        <title>Luteimonas sp. M1R5S59.</title>
        <authorList>
            <person name="Sun J.-Q."/>
        </authorList>
    </citation>
    <scope>NUCLEOTIDE SEQUENCE [LARGE SCALE GENOMIC DNA]</scope>
    <source>
        <strain evidence="9 10">M1R5S59</strain>
    </source>
</reference>
<dbReference type="RefSeq" id="WP_280578835.1">
    <property type="nucleotide sequence ID" value="NZ_JARXRO010000018.1"/>
</dbReference>
<feature type="region of interest" description="Disordered" evidence="7">
    <location>
        <begin position="87"/>
        <end position="172"/>
    </location>
</feature>
<feature type="transmembrane region" description="Helical" evidence="8">
    <location>
        <begin position="53"/>
        <end position="72"/>
    </location>
</feature>
<evidence type="ECO:0000256" key="7">
    <source>
        <dbReference type="SAM" id="MobiDB-lite"/>
    </source>
</evidence>
<accession>A0ABT6JUU1</accession>
<feature type="compositionally biased region" description="Low complexity" evidence="7">
    <location>
        <begin position="145"/>
        <end position="165"/>
    </location>
</feature>
<feature type="transmembrane region" description="Helical" evidence="8">
    <location>
        <begin position="315"/>
        <end position="336"/>
    </location>
</feature>
<dbReference type="PROSITE" id="PS01060">
    <property type="entry name" value="FLIP_1"/>
    <property type="match status" value="1"/>
</dbReference>
<keyword evidence="3" id="KW-1003">Cell membrane</keyword>
<evidence type="ECO:0000256" key="5">
    <source>
        <dbReference type="ARBA" id="ARBA00022989"/>
    </source>
</evidence>
<protein>
    <submittedName>
        <fullName evidence="9">EscR/YscR/HrcR family type III secretion system export apparatus protein</fullName>
    </submittedName>
</protein>
<name>A0ABT6JUU1_9GAMM</name>
<evidence type="ECO:0000256" key="4">
    <source>
        <dbReference type="ARBA" id="ARBA00022692"/>
    </source>
</evidence>
<dbReference type="InterPro" id="IPR005838">
    <property type="entry name" value="T3SS_IM_P"/>
</dbReference>
<dbReference type="EMBL" id="JARXRO010000018">
    <property type="protein sequence ID" value="MDH5834455.1"/>
    <property type="molecule type" value="Genomic_DNA"/>
</dbReference>